<sequence>MSSRRSDPMSSSSSSESRPAGAGSGVFAPAPGRAPLRAILRKQIRMELLLTARRGEAVVLAMGVPLLVLLGAGLTRATNLPTDDRLGYVVPGVLALTVMSTAFTGQAITTGYERSYGVLKRLGASPLTRPGLLFSKTAAILCLVGLQTSVLALVGVAAGWRPELSLLLPALGVTVLATAAYCGLALLIASLLRPETVTAAATLIYVLMLAAGGIMFAAPDLGAAGHFLLPLAAHAEALRNTLTNGAAVPGTIWLSLTLWAVAALTGAARKFRWE</sequence>
<dbReference type="EMBL" id="RJKL01000001">
    <property type="protein sequence ID" value="ROP32879.1"/>
    <property type="molecule type" value="Genomic_DNA"/>
</dbReference>
<comment type="subcellular location">
    <subcellularLocation>
        <location evidence="1">Membrane</location>
        <topology evidence="1">Multi-pass membrane protein</topology>
    </subcellularLocation>
</comment>
<evidence type="ECO:0000259" key="7">
    <source>
        <dbReference type="Pfam" id="PF01061"/>
    </source>
</evidence>
<evidence type="ECO:0000313" key="9">
    <source>
        <dbReference type="Proteomes" id="UP000271683"/>
    </source>
</evidence>
<feature type="transmembrane region" description="Helical" evidence="6">
    <location>
        <begin position="86"/>
        <end position="112"/>
    </location>
</feature>
<dbReference type="InterPro" id="IPR051784">
    <property type="entry name" value="Nod_factor_ABC_transporter"/>
</dbReference>
<keyword evidence="3 6" id="KW-1133">Transmembrane helix</keyword>
<dbReference type="PANTHER" id="PTHR43229:SF2">
    <property type="entry name" value="NODULATION PROTEIN J"/>
    <property type="match status" value="1"/>
</dbReference>
<evidence type="ECO:0000256" key="6">
    <source>
        <dbReference type="SAM" id="Phobius"/>
    </source>
</evidence>
<evidence type="ECO:0000256" key="1">
    <source>
        <dbReference type="ARBA" id="ARBA00004141"/>
    </source>
</evidence>
<name>A0A3N1GRM3_9ACTN</name>
<feature type="compositionally biased region" description="Low complexity" evidence="5">
    <location>
        <begin position="8"/>
        <end position="21"/>
    </location>
</feature>
<dbReference type="Proteomes" id="UP000271683">
    <property type="component" value="Unassembled WGS sequence"/>
</dbReference>
<dbReference type="GO" id="GO:0140359">
    <property type="term" value="F:ABC-type transporter activity"/>
    <property type="evidence" value="ECO:0007669"/>
    <property type="project" value="InterPro"/>
</dbReference>
<evidence type="ECO:0000256" key="2">
    <source>
        <dbReference type="ARBA" id="ARBA00022692"/>
    </source>
</evidence>
<feature type="transmembrane region" description="Helical" evidence="6">
    <location>
        <begin position="246"/>
        <end position="268"/>
    </location>
</feature>
<evidence type="ECO:0000256" key="3">
    <source>
        <dbReference type="ARBA" id="ARBA00022989"/>
    </source>
</evidence>
<keyword evidence="4 6" id="KW-0472">Membrane</keyword>
<dbReference type="GO" id="GO:0016020">
    <property type="term" value="C:membrane"/>
    <property type="evidence" value="ECO:0007669"/>
    <property type="project" value="UniProtKB-SubCell"/>
</dbReference>
<feature type="transmembrane region" description="Helical" evidence="6">
    <location>
        <begin position="133"/>
        <end position="160"/>
    </location>
</feature>
<organism evidence="8 9">
    <name type="scientific">Couchioplanes caeruleus</name>
    <dbReference type="NCBI Taxonomy" id="56438"/>
    <lineage>
        <taxon>Bacteria</taxon>
        <taxon>Bacillati</taxon>
        <taxon>Actinomycetota</taxon>
        <taxon>Actinomycetes</taxon>
        <taxon>Micromonosporales</taxon>
        <taxon>Micromonosporaceae</taxon>
        <taxon>Couchioplanes</taxon>
    </lineage>
</organism>
<comment type="caution">
    <text evidence="8">The sequence shown here is derived from an EMBL/GenBank/DDBJ whole genome shotgun (WGS) entry which is preliminary data.</text>
</comment>
<evidence type="ECO:0000256" key="5">
    <source>
        <dbReference type="SAM" id="MobiDB-lite"/>
    </source>
</evidence>
<feature type="region of interest" description="Disordered" evidence="5">
    <location>
        <begin position="1"/>
        <end position="28"/>
    </location>
</feature>
<accession>A0A3N1GRM3</accession>
<dbReference type="AlphaFoldDB" id="A0A3N1GRM3"/>
<feature type="transmembrane region" description="Helical" evidence="6">
    <location>
        <begin position="199"/>
        <end position="218"/>
    </location>
</feature>
<dbReference type="Pfam" id="PF01061">
    <property type="entry name" value="ABC2_membrane"/>
    <property type="match status" value="1"/>
</dbReference>
<gene>
    <name evidence="8" type="ORF">EDD30_5832</name>
</gene>
<protein>
    <submittedName>
        <fullName evidence="8">ABC-2 type transport system permease protein</fullName>
    </submittedName>
</protein>
<proteinExistence type="predicted"/>
<feature type="transmembrane region" description="Helical" evidence="6">
    <location>
        <begin position="166"/>
        <end position="192"/>
    </location>
</feature>
<evidence type="ECO:0000313" key="8">
    <source>
        <dbReference type="EMBL" id="ROP32879.1"/>
    </source>
</evidence>
<dbReference type="PANTHER" id="PTHR43229">
    <property type="entry name" value="NODULATION PROTEIN J"/>
    <property type="match status" value="1"/>
</dbReference>
<reference evidence="8 9" key="1">
    <citation type="submission" date="2018-11" db="EMBL/GenBank/DDBJ databases">
        <title>Sequencing the genomes of 1000 actinobacteria strains.</title>
        <authorList>
            <person name="Klenk H.-P."/>
        </authorList>
    </citation>
    <scope>NUCLEOTIDE SEQUENCE [LARGE SCALE GENOMIC DNA]</scope>
    <source>
        <strain evidence="8 9">DSM 43634</strain>
    </source>
</reference>
<feature type="domain" description="ABC-2 type transporter transmembrane" evidence="7">
    <location>
        <begin position="66"/>
        <end position="241"/>
    </location>
</feature>
<evidence type="ECO:0000256" key="4">
    <source>
        <dbReference type="ARBA" id="ARBA00023136"/>
    </source>
</evidence>
<keyword evidence="2 6" id="KW-0812">Transmembrane</keyword>
<feature type="transmembrane region" description="Helical" evidence="6">
    <location>
        <begin position="55"/>
        <end position="74"/>
    </location>
</feature>
<dbReference type="InterPro" id="IPR013525">
    <property type="entry name" value="ABC2_TM"/>
</dbReference>